<feature type="region of interest" description="Disordered" evidence="1">
    <location>
        <begin position="18"/>
        <end position="49"/>
    </location>
</feature>
<accession>A0A560MHC0</accession>
<sequence length="49" mass="5409">MLSEKFFLVLETLLNGQTHSDGAPRVVSTSPHVPIKLPREGKPEGNQPR</sequence>
<gene>
    <name evidence="2" type="ORF">FBZ93_10146</name>
</gene>
<organism evidence="2 3">
    <name type="scientific">Bradyrhizobium macuxiense</name>
    <dbReference type="NCBI Taxonomy" id="1755647"/>
    <lineage>
        <taxon>Bacteria</taxon>
        <taxon>Pseudomonadati</taxon>
        <taxon>Pseudomonadota</taxon>
        <taxon>Alphaproteobacteria</taxon>
        <taxon>Hyphomicrobiales</taxon>
        <taxon>Nitrobacteraceae</taxon>
        <taxon>Bradyrhizobium</taxon>
    </lineage>
</organism>
<evidence type="ECO:0000313" key="3">
    <source>
        <dbReference type="Proteomes" id="UP000321304"/>
    </source>
</evidence>
<name>A0A560MHC0_9BRAD</name>
<dbReference type="Proteomes" id="UP000321304">
    <property type="component" value="Unassembled WGS sequence"/>
</dbReference>
<dbReference type="EMBL" id="VITY01000001">
    <property type="protein sequence ID" value="TWC06758.1"/>
    <property type="molecule type" value="Genomic_DNA"/>
</dbReference>
<dbReference type="AlphaFoldDB" id="A0A560MHC0"/>
<protein>
    <submittedName>
        <fullName evidence="2">Uncharacterized protein</fullName>
    </submittedName>
</protein>
<evidence type="ECO:0000313" key="2">
    <source>
        <dbReference type="EMBL" id="TWC06758.1"/>
    </source>
</evidence>
<reference evidence="2 3" key="1">
    <citation type="submission" date="2019-06" db="EMBL/GenBank/DDBJ databases">
        <title>Genomic Encyclopedia of Type Strains, Phase IV (KMG-V): Genome sequencing to study the core and pangenomes of soil and plant-associated prokaryotes.</title>
        <authorList>
            <person name="Whitman W."/>
        </authorList>
    </citation>
    <scope>NUCLEOTIDE SEQUENCE [LARGE SCALE GENOMIC DNA]</scope>
    <source>
        <strain evidence="2 3">BR 10355</strain>
    </source>
</reference>
<evidence type="ECO:0000256" key="1">
    <source>
        <dbReference type="SAM" id="MobiDB-lite"/>
    </source>
</evidence>
<keyword evidence="3" id="KW-1185">Reference proteome</keyword>
<proteinExistence type="predicted"/>
<dbReference type="RefSeq" id="WP_167528856.1">
    <property type="nucleotide sequence ID" value="NZ_VITY01000001.1"/>
</dbReference>
<comment type="caution">
    <text evidence="2">The sequence shown here is derived from an EMBL/GenBank/DDBJ whole genome shotgun (WGS) entry which is preliminary data.</text>
</comment>